<organism evidence="2 3">
    <name type="scientific">Photobacterium iliopiscarium</name>
    <dbReference type="NCBI Taxonomy" id="56192"/>
    <lineage>
        <taxon>Bacteria</taxon>
        <taxon>Pseudomonadati</taxon>
        <taxon>Pseudomonadota</taxon>
        <taxon>Gammaproteobacteria</taxon>
        <taxon>Vibrionales</taxon>
        <taxon>Vibrionaceae</taxon>
        <taxon>Photobacterium</taxon>
    </lineage>
</organism>
<protein>
    <recommendedName>
        <fullName evidence="4">DUF3087 domain-containing protein</fullName>
    </recommendedName>
</protein>
<feature type="transmembrane region" description="Helical" evidence="1">
    <location>
        <begin position="71"/>
        <end position="92"/>
    </location>
</feature>
<name>A0ABX5GLW5_9GAMM</name>
<proteinExistence type="predicted"/>
<keyword evidence="1" id="KW-0812">Transmembrane</keyword>
<dbReference type="EMBL" id="PYOP01000077">
    <property type="protein sequence ID" value="PSW88157.1"/>
    <property type="molecule type" value="Genomic_DNA"/>
</dbReference>
<comment type="caution">
    <text evidence="2">The sequence shown here is derived from an EMBL/GenBank/DDBJ whole genome shotgun (WGS) entry which is preliminary data.</text>
</comment>
<dbReference type="RefSeq" id="WP_045039004.1">
    <property type="nucleotide sequence ID" value="NZ_JZSR01000090.1"/>
</dbReference>
<accession>A0ABX5GLW5</accession>
<evidence type="ECO:0000313" key="2">
    <source>
        <dbReference type="EMBL" id="PSW88157.1"/>
    </source>
</evidence>
<gene>
    <name evidence="2" type="ORF">C9J52_20465</name>
</gene>
<feature type="transmembrane region" description="Helical" evidence="1">
    <location>
        <begin position="28"/>
        <end position="51"/>
    </location>
</feature>
<evidence type="ECO:0000313" key="3">
    <source>
        <dbReference type="Proteomes" id="UP000241190"/>
    </source>
</evidence>
<evidence type="ECO:0008006" key="4">
    <source>
        <dbReference type="Google" id="ProtNLM"/>
    </source>
</evidence>
<keyword evidence="1" id="KW-1133">Transmembrane helix</keyword>
<dbReference type="Proteomes" id="UP000241190">
    <property type="component" value="Unassembled WGS sequence"/>
</dbReference>
<reference evidence="2 3" key="1">
    <citation type="submission" date="2018-03" db="EMBL/GenBank/DDBJ databases">
        <title>Whole genome sequencing of Histamine producing bacteria.</title>
        <authorList>
            <person name="Butler K."/>
        </authorList>
    </citation>
    <scope>NUCLEOTIDE SEQUENCE [LARGE SCALE GENOMIC DNA]</scope>
    <source>
        <strain evidence="2 3">ATCC 51761</strain>
    </source>
</reference>
<evidence type="ECO:0000256" key="1">
    <source>
        <dbReference type="SAM" id="Phobius"/>
    </source>
</evidence>
<keyword evidence="3" id="KW-1185">Reference proteome</keyword>
<sequence length="273" mass="31666">MYAQVVKLYLLNSQPYISKMQKIRKKNLFHYLSIAVSFFVILSLIMFGTLIGATSFKNELKPSDWSSLLSLLGSVGGLLGGIAACLAVYVAWKAKNEWFNEHHFQLKNELITQMFDLHMKGVKYCEFQHAIGGLVTQGINKSGQNYQIPEQWEKQAVKNLQDFDMKLKEVIKQSYIVESLDFKKHKDITNRIITCANISLQLLQFTDLTEIKNRDVHFWEDRSSKCIKDKYNFEEKFRKEIISISNQTLGISVDLRFLNLDTNFISIKQFIDI</sequence>
<keyword evidence="1" id="KW-0472">Membrane</keyword>